<evidence type="ECO:0000313" key="2">
    <source>
        <dbReference type="Proteomes" id="UP000886803"/>
    </source>
</evidence>
<organism evidence="1 2">
    <name type="scientific">Candidatus Gemmiger avicola</name>
    <dbReference type="NCBI Taxonomy" id="2838605"/>
    <lineage>
        <taxon>Bacteria</taxon>
        <taxon>Bacillati</taxon>
        <taxon>Bacillota</taxon>
        <taxon>Clostridia</taxon>
        <taxon>Eubacteriales</taxon>
        <taxon>Gemmiger</taxon>
    </lineage>
</organism>
<reference evidence="1" key="1">
    <citation type="journal article" date="2021" name="PeerJ">
        <title>Extensive microbial diversity within the chicken gut microbiome revealed by metagenomics and culture.</title>
        <authorList>
            <person name="Gilroy R."/>
            <person name="Ravi A."/>
            <person name="Getino M."/>
            <person name="Pursley I."/>
            <person name="Horton D.L."/>
            <person name="Alikhan N.F."/>
            <person name="Baker D."/>
            <person name="Gharbi K."/>
            <person name="Hall N."/>
            <person name="Watson M."/>
            <person name="Adriaenssens E.M."/>
            <person name="Foster-Nyarko E."/>
            <person name="Jarju S."/>
            <person name="Secka A."/>
            <person name="Antonio M."/>
            <person name="Oren A."/>
            <person name="Chaudhuri R.R."/>
            <person name="La Ragione R."/>
            <person name="Hildebrand F."/>
            <person name="Pallen M.J."/>
        </authorList>
    </citation>
    <scope>NUCLEOTIDE SEQUENCE</scope>
    <source>
        <strain evidence="1">ChiBcec8-13705</strain>
    </source>
</reference>
<dbReference type="Gene3D" id="3.80.10.10">
    <property type="entry name" value="Ribonuclease Inhibitor"/>
    <property type="match status" value="1"/>
</dbReference>
<gene>
    <name evidence="1" type="ORF">H9945_03310</name>
</gene>
<accession>A0A9D2M6C4</accession>
<dbReference type="InterPro" id="IPR026906">
    <property type="entry name" value="LRR_5"/>
</dbReference>
<evidence type="ECO:0000313" key="1">
    <source>
        <dbReference type="EMBL" id="HJB41504.1"/>
    </source>
</evidence>
<dbReference type="EMBL" id="DWYG01000045">
    <property type="protein sequence ID" value="HJB41504.1"/>
    <property type="molecule type" value="Genomic_DNA"/>
</dbReference>
<proteinExistence type="predicted"/>
<protein>
    <submittedName>
        <fullName evidence="1">Leucine-rich repeat domain-containing protein</fullName>
    </submittedName>
</protein>
<dbReference type="InterPro" id="IPR032675">
    <property type="entry name" value="LRR_dom_sf"/>
</dbReference>
<comment type="caution">
    <text evidence="1">The sequence shown here is derived from an EMBL/GenBank/DDBJ whole genome shotgun (WGS) entry which is preliminary data.</text>
</comment>
<name>A0A9D2M6C4_9FIRM</name>
<reference evidence="1" key="2">
    <citation type="submission" date="2021-04" db="EMBL/GenBank/DDBJ databases">
        <authorList>
            <person name="Gilroy R."/>
        </authorList>
    </citation>
    <scope>NUCLEOTIDE SEQUENCE</scope>
    <source>
        <strain evidence="1">ChiBcec8-13705</strain>
    </source>
</reference>
<dbReference type="Proteomes" id="UP000886803">
    <property type="component" value="Unassembled WGS sequence"/>
</dbReference>
<dbReference type="AlphaFoldDB" id="A0A9D2M6C4"/>
<dbReference type="Pfam" id="PF13306">
    <property type="entry name" value="LRR_5"/>
    <property type="match status" value="1"/>
</dbReference>
<sequence length="295" mass="32077">MPESIAGVPVTEIGPYCFSAREPATNGKFWSPDGNPPAISPHAICGDFIEEVTLPASLQALHNAAFYNCRSLRTVSVGGGTLDVGSDLFTNCRALQLFTVRAWPQAPTGLRRLLGAVGADVMAAFCPEGQPLAQLFFPEYSEYLDENTPAHIFNRSIQGIGYRYRQCFAEETLLFAEYDAAFIQADAEEPPASLCRVALNRLLFPYNLRPENRARYEAYLRAHPIAAYTEPIAAHAAPALRLLAGLLEESDRRAAALACGRAGWGEGAALLLAASAPQTSRHTPKRYDFSDLDAL</sequence>